<feature type="transmembrane region" description="Helical" evidence="6">
    <location>
        <begin position="89"/>
        <end position="109"/>
    </location>
</feature>
<sequence length="174" mass="18515">MPLQWNSLDTRYAVLSAAFPAGVALGGSLFVSKNEDSVNFLKTQRFPSCLAPSCQYFYLAANVGAAIPFGYASYLVYKIGGGFDYTDTTVALGLYGATIASGIVALPLLRTKKAKWLAANSILLTGLSIGTSIAFYKIDKISGLWTIPFSVVALYYAAIWAKAAFGCCGKTTTE</sequence>
<feature type="transmembrane region" description="Helical" evidence="6">
    <location>
        <begin position="116"/>
        <end position="136"/>
    </location>
</feature>
<proteinExistence type="inferred from homology"/>
<evidence type="ECO:0000256" key="5">
    <source>
        <dbReference type="ARBA" id="ARBA00023136"/>
    </source>
</evidence>
<evidence type="ECO:0000256" key="2">
    <source>
        <dbReference type="ARBA" id="ARBA00007524"/>
    </source>
</evidence>
<feature type="transmembrane region" description="Helical" evidence="6">
    <location>
        <begin position="142"/>
        <end position="161"/>
    </location>
</feature>
<dbReference type="PANTHER" id="PTHR10057">
    <property type="entry name" value="PERIPHERAL-TYPE BENZODIAZEPINE RECEPTOR"/>
    <property type="match status" value="1"/>
</dbReference>
<dbReference type="OMA" id="CILTIPY"/>
<keyword evidence="7" id="KW-1185">Reference proteome</keyword>
<comment type="similarity">
    <text evidence="2">Belongs to the TspO/BZRP family.</text>
</comment>
<organism evidence="7 8">
    <name type="scientific">Meloidogyne hapla</name>
    <name type="common">Root-knot nematode worm</name>
    <dbReference type="NCBI Taxonomy" id="6305"/>
    <lineage>
        <taxon>Eukaryota</taxon>
        <taxon>Metazoa</taxon>
        <taxon>Ecdysozoa</taxon>
        <taxon>Nematoda</taxon>
        <taxon>Chromadorea</taxon>
        <taxon>Rhabditida</taxon>
        <taxon>Tylenchina</taxon>
        <taxon>Tylenchomorpha</taxon>
        <taxon>Tylenchoidea</taxon>
        <taxon>Meloidogynidae</taxon>
        <taxon>Meloidogyninae</taxon>
        <taxon>Meloidogyne</taxon>
    </lineage>
</organism>
<evidence type="ECO:0000313" key="8">
    <source>
        <dbReference type="WBParaSite" id="MhA1_Contig91.frz3.gene3"/>
    </source>
</evidence>
<evidence type="ECO:0000256" key="1">
    <source>
        <dbReference type="ARBA" id="ARBA00004141"/>
    </source>
</evidence>
<keyword evidence="4 6" id="KW-1133">Transmembrane helix</keyword>
<keyword evidence="3 6" id="KW-0812">Transmembrane</keyword>
<dbReference type="Proteomes" id="UP000095281">
    <property type="component" value="Unplaced"/>
</dbReference>
<reference evidence="8" key="1">
    <citation type="submission" date="2016-11" db="UniProtKB">
        <authorList>
            <consortium name="WormBaseParasite"/>
        </authorList>
    </citation>
    <scope>IDENTIFICATION</scope>
</reference>
<evidence type="ECO:0000313" key="7">
    <source>
        <dbReference type="Proteomes" id="UP000095281"/>
    </source>
</evidence>
<feature type="transmembrane region" description="Helical" evidence="6">
    <location>
        <begin position="53"/>
        <end position="77"/>
    </location>
</feature>
<dbReference type="Gene3D" id="1.20.1260.100">
    <property type="entry name" value="TspO/MBR protein"/>
    <property type="match status" value="1"/>
</dbReference>
<dbReference type="Pfam" id="PF03073">
    <property type="entry name" value="TspO_MBR"/>
    <property type="match status" value="1"/>
</dbReference>
<evidence type="ECO:0000256" key="4">
    <source>
        <dbReference type="ARBA" id="ARBA00022989"/>
    </source>
</evidence>
<accession>A0A1I8C1Z2</accession>
<protein>
    <submittedName>
        <fullName evidence="8">Transmembrane protein 144</fullName>
    </submittedName>
</protein>
<dbReference type="InterPro" id="IPR004307">
    <property type="entry name" value="TspO_MBR"/>
</dbReference>
<name>A0A1I8C1Z2_MELHA</name>
<feature type="transmembrane region" description="Helical" evidence="6">
    <location>
        <begin position="12"/>
        <end position="32"/>
    </location>
</feature>
<dbReference type="WBParaSite" id="MhA1_Contig91.frz3.gene3">
    <property type="protein sequence ID" value="MhA1_Contig91.frz3.gene3"/>
    <property type="gene ID" value="MhA1_Contig91.frz3.gene3"/>
</dbReference>
<keyword evidence="5 6" id="KW-0472">Membrane</keyword>
<dbReference type="AlphaFoldDB" id="A0A1I8C1Z2"/>
<dbReference type="GO" id="GO:0005741">
    <property type="term" value="C:mitochondrial outer membrane"/>
    <property type="evidence" value="ECO:0007669"/>
    <property type="project" value="TreeGrafter"/>
</dbReference>
<evidence type="ECO:0000256" key="6">
    <source>
        <dbReference type="SAM" id="Phobius"/>
    </source>
</evidence>
<dbReference type="InterPro" id="IPR038330">
    <property type="entry name" value="TspO/MBR-related_sf"/>
</dbReference>
<evidence type="ECO:0000256" key="3">
    <source>
        <dbReference type="ARBA" id="ARBA00022692"/>
    </source>
</evidence>
<dbReference type="PANTHER" id="PTHR10057:SF0">
    <property type="entry name" value="TRANSLOCATOR PROTEIN"/>
    <property type="match status" value="1"/>
</dbReference>
<comment type="subcellular location">
    <subcellularLocation>
        <location evidence="1">Membrane</location>
        <topology evidence="1">Multi-pass membrane protein</topology>
    </subcellularLocation>
</comment>
<dbReference type="GO" id="GO:0033013">
    <property type="term" value="P:tetrapyrrole metabolic process"/>
    <property type="evidence" value="ECO:0007669"/>
    <property type="project" value="UniProtKB-ARBA"/>
</dbReference>